<dbReference type="STRING" id="1502745.SAMN02799620_04545"/>
<dbReference type="AlphaFoldDB" id="A0A1G4WRP4"/>
<evidence type="ECO:0000313" key="4">
    <source>
        <dbReference type="Proteomes" id="UP000199707"/>
    </source>
</evidence>
<accession>A0A1G4WRP4</accession>
<evidence type="ECO:0000313" key="3">
    <source>
        <dbReference type="EMBL" id="SCX28151.1"/>
    </source>
</evidence>
<feature type="signal peptide" evidence="2">
    <location>
        <begin position="1"/>
        <end position="18"/>
    </location>
</feature>
<evidence type="ECO:0000256" key="1">
    <source>
        <dbReference type="SAM" id="MobiDB-lite"/>
    </source>
</evidence>
<protein>
    <submittedName>
        <fullName evidence="3">Uncharacterized protein</fullName>
    </submittedName>
</protein>
<dbReference type="EMBL" id="FMUB01000009">
    <property type="protein sequence ID" value="SCX28151.1"/>
    <property type="molecule type" value="Genomic_DNA"/>
</dbReference>
<gene>
    <name evidence="3" type="ORF">SAMN02799620_04545</name>
</gene>
<organism evidence="3 4">
    <name type="scientific">Mycolicibacterium fluoranthenivorans</name>
    <dbReference type="NCBI Taxonomy" id="258505"/>
    <lineage>
        <taxon>Bacteria</taxon>
        <taxon>Bacillati</taxon>
        <taxon>Actinomycetota</taxon>
        <taxon>Actinomycetes</taxon>
        <taxon>Mycobacteriales</taxon>
        <taxon>Mycobacteriaceae</taxon>
        <taxon>Mycolicibacterium</taxon>
    </lineage>
</organism>
<name>A0A1G4WRP4_9MYCO</name>
<dbReference type="Proteomes" id="UP000199707">
    <property type="component" value="Unassembled WGS sequence"/>
</dbReference>
<evidence type="ECO:0000256" key="2">
    <source>
        <dbReference type="SAM" id="SignalP"/>
    </source>
</evidence>
<keyword evidence="2" id="KW-0732">Signal</keyword>
<feature type="compositionally biased region" description="Low complexity" evidence="1">
    <location>
        <begin position="45"/>
        <end position="56"/>
    </location>
</feature>
<dbReference type="RefSeq" id="WP_170847394.1">
    <property type="nucleotide sequence ID" value="NZ_FMUB01000009.1"/>
</dbReference>
<dbReference type="PROSITE" id="PS51257">
    <property type="entry name" value="PROKAR_LIPOPROTEIN"/>
    <property type="match status" value="1"/>
</dbReference>
<feature type="chain" id="PRO_5039201822" evidence="2">
    <location>
        <begin position="19"/>
        <end position="56"/>
    </location>
</feature>
<proteinExistence type="predicted"/>
<reference evidence="4" key="1">
    <citation type="submission" date="2016-10" db="EMBL/GenBank/DDBJ databases">
        <authorList>
            <person name="Varghese N."/>
            <person name="Submissions S."/>
        </authorList>
    </citation>
    <scope>NUCLEOTIDE SEQUENCE [LARGE SCALE GENOMIC DNA]</scope>
    <source>
        <strain evidence="4">UNC267MFSha1.1M11</strain>
    </source>
</reference>
<sequence length="56" mass="5482">MRSVIMLAALAVALTACGGASEQKQQQSPAPAMTAHSPAMTGHAPTTTSTSPGTTG</sequence>
<feature type="region of interest" description="Disordered" evidence="1">
    <location>
        <begin position="18"/>
        <end position="56"/>
    </location>
</feature>